<evidence type="ECO:0000256" key="10">
    <source>
        <dbReference type="ARBA" id="ARBA00023310"/>
    </source>
</evidence>
<dbReference type="RefSeq" id="WP_219083992.1">
    <property type="nucleotide sequence ID" value="NZ_CP079216.1"/>
</dbReference>
<comment type="function">
    <text evidence="11 13">F(1)F(0) ATP synthase produces ATP from ADP in the presence of a proton or sodium gradient. F-type ATPases consist of two structural domains, F(1) containing the extramembraneous catalytic core and F(0) containing the membrane proton channel, linked together by a central stalk and a peripheral stalk. During catalysis, ATP synthesis in the catalytic domain of F(1) is coupled via a rotary mechanism of the central stalk subunits to proton translocation.</text>
</comment>
<comment type="similarity">
    <text evidence="1 13 14">Belongs to the ATPase B chain family.</text>
</comment>
<dbReference type="PANTHER" id="PTHR33445">
    <property type="entry name" value="ATP SYNTHASE SUBUNIT B', CHLOROPLASTIC"/>
    <property type="match status" value="1"/>
</dbReference>
<keyword evidence="10 13" id="KW-0066">ATP synthesis</keyword>
<dbReference type="Proteomes" id="UP000824504">
    <property type="component" value="Chromosome"/>
</dbReference>
<keyword evidence="3 13" id="KW-1003">Cell membrane</keyword>
<evidence type="ECO:0000256" key="9">
    <source>
        <dbReference type="ARBA" id="ARBA00023136"/>
    </source>
</evidence>
<dbReference type="InterPro" id="IPR050059">
    <property type="entry name" value="ATP_synthase_B_chain"/>
</dbReference>
<dbReference type="CDD" id="cd06503">
    <property type="entry name" value="ATP-synt_Fo_b"/>
    <property type="match status" value="1"/>
</dbReference>
<evidence type="ECO:0000256" key="11">
    <source>
        <dbReference type="ARBA" id="ARBA00025198"/>
    </source>
</evidence>
<dbReference type="NCBIfam" id="TIGR01144">
    <property type="entry name" value="ATP_synt_b"/>
    <property type="match status" value="1"/>
</dbReference>
<proteinExistence type="inferred from homology"/>
<evidence type="ECO:0000313" key="16">
    <source>
        <dbReference type="EMBL" id="QXT64069.1"/>
    </source>
</evidence>
<accession>A0ABX8SMD3</accession>
<evidence type="ECO:0000256" key="2">
    <source>
        <dbReference type="ARBA" id="ARBA00022448"/>
    </source>
</evidence>
<dbReference type="HAMAP" id="MF_01398">
    <property type="entry name" value="ATP_synth_b_bprime"/>
    <property type="match status" value="1"/>
</dbReference>
<comment type="subcellular location">
    <subcellularLocation>
        <location evidence="13">Cell membrane</location>
        <topology evidence="13">Single-pass membrane protein</topology>
    </subcellularLocation>
    <subcellularLocation>
        <location evidence="12">Endomembrane system</location>
        <topology evidence="12">Single-pass membrane protein</topology>
    </subcellularLocation>
</comment>
<keyword evidence="5 13" id="KW-0812">Transmembrane</keyword>
<keyword evidence="2 13" id="KW-0813">Transport</keyword>
<evidence type="ECO:0000256" key="8">
    <source>
        <dbReference type="ARBA" id="ARBA00023065"/>
    </source>
</evidence>
<keyword evidence="9 13" id="KW-0472">Membrane</keyword>
<evidence type="ECO:0000256" key="5">
    <source>
        <dbReference type="ARBA" id="ARBA00022692"/>
    </source>
</evidence>
<comment type="function">
    <text evidence="13">Component of the F(0) channel, it forms part of the peripheral stalk, linking F(1) to F(0).</text>
</comment>
<reference evidence="16 17" key="1">
    <citation type="submission" date="2021-07" db="EMBL/GenBank/DDBJ databases">
        <title>complete genome sequencing of Tessaracoccus sp.J1M15.</title>
        <authorList>
            <person name="Bae J.-W."/>
            <person name="Kim D.-y."/>
        </authorList>
    </citation>
    <scope>NUCLEOTIDE SEQUENCE [LARGE SCALE GENOMIC DNA]</scope>
    <source>
        <strain evidence="16 17">J1M15</strain>
    </source>
</reference>
<evidence type="ECO:0000256" key="13">
    <source>
        <dbReference type="HAMAP-Rule" id="MF_01398"/>
    </source>
</evidence>
<keyword evidence="8 13" id="KW-0406">Ion transport</keyword>
<organism evidence="16 17">
    <name type="scientific">Tessaracoccus palaemonis</name>
    <dbReference type="NCBI Taxonomy" id="2829499"/>
    <lineage>
        <taxon>Bacteria</taxon>
        <taxon>Bacillati</taxon>
        <taxon>Actinomycetota</taxon>
        <taxon>Actinomycetes</taxon>
        <taxon>Propionibacteriales</taxon>
        <taxon>Propionibacteriaceae</taxon>
        <taxon>Tessaracoccus</taxon>
    </lineage>
</organism>
<comment type="subunit">
    <text evidence="13">F-type ATPases have 2 components, F(1) - the catalytic core - and F(0) - the membrane proton channel. F(1) has five subunits: alpha(3), beta(3), gamma(1), delta(1), epsilon(1). F(0) has three main subunits: a(1), b(2) and c(10-14). The alpha and beta chains form an alternating ring which encloses part of the gamma chain. F(1) is attached to F(0) by a central stalk formed by the gamma and epsilon chains, while a peripheral stalk is formed by the delta and b chains.</text>
</comment>
<dbReference type="NCBIfam" id="NF004412">
    <property type="entry name" value="PRK05759.1-3"/>
    <property type="match status" value="1"/>
</dbReference>
<evidence type="ECO:0000256" key="4">
    <source>
        <dbReference type="ARBA" id="ARBA00022547"/>
    </source>
</evidence>
<evidence type="ECO:0000256" key="6">
    <source>
        <dbReference type="ARBA" id="ARBA00022781"/>
    </source>
</evidence>
<gene>
    <name evidence="13" type="primary">atpF</name>
    <name evidence="16" type="ORF">KDB89_06350</name>
</gene>
<protein>
    <recommendedName>
        <fullName evidence="13">ATP synthase subunit b</fullName>
    </recommendedName>
    <alternativeName>
        <fullName evidence="13">ATP synthase F(0) sector subunit b</fullName>
    </alternativeName>
    <alternativeName>
        <fullName evidence="13">ATPase subunit I</fullName>
    </alternativeName>
    <alternativeName>
        <fullName evidence="13">F-type ATPase subunit b</fullName>
        <shortName evidence="13">F-ATPase subunit b</shortName>
    </alternativeName>
</protein>
<evidence type="ECO:0000313" key="17">
    <source>
        <dbReference type="Proteomes" id="UP000824504"/>
    </source>
</evidence>
<dbReference type="EMBL" id="CP079216">
    <property type="protein sequence ID" value="QXT64069.1"/>
    <property type="molecule type" value="Genomic_DNA"/>
</dbReference>
<evidence type="ECO:0000256" key="3">
    <source>
        <dbReference type="ARBA" id="ARBA00022475"/>
    </source>
</evidence>
<evidence type="ECO:0000256" key="15">
    <source>
        <dbReference type="SAM" id="Coils"/>
    </source>
</evidence>
<keyword evidence="6 13" id="KW-0375">Hydrogen ion transport</keyword>
<evidence type="ECO:0000256" key="1">
    <source>
        <dbReference type="ARBA" id="ARBA00005513"/>
    </source>
</evidence>
<keyword evidence="15" id="KW-0175">Coiled coil</keyword>
<feature type="transmembrane region" description="Helical" evidence="13">
    <location>
        <begin position="26"/>
        <end position="48"/>
    </location>
</feature>
<evidence type="ECO:0000256" key="7">
    <source>
        <dbReference type="ARBA" id="ARBA00022989"/>
    </source>
</evidence>
<feature type="coiled-coil region" evidence="15">
    <location>
        <begin position="63"/>
        <end position="104"/>
    </location>
</feature>
<keyword evidence="4 13" id="KW-0138">CF(0)</keyword>
<dbReference type="PANTHER" id="PTHR33445:SF1">
    <property type="entry name" value="ATP SYNTHASE SUBUNIT B"/>
    <property type="match status" value="1"/>
</dbReference>
<keyword evidence="17" id="KW-1185">Reference proteome</keyword>
<dbReference type="Pfam" id="PF00430">
    <property type="entry name" value="ATP-synt_B"/>
    <property type="match status" value="1"/>
</dbReference>
<sequence length="183" mass="20065">MSPNLGVLQETGINLGPLAPHHMSEVIVGIVLMLIIFVIMWKVVVPAFEKMYQERSDKIEGGMQRAARAEAKAEAALADYTEQLKAAREEAARIREDAKNQSATILAEARDKATKESQRILEAGRVQLEAERLHLVGELRGEVGTMATTLAGKIVGESLSDDERAQRTIDRFLADLESAGQAR</sequence>
<dbReference type="InterPro" id="IPR005864">
    <property type="entry name" value="ATP_synth_F0_bsu_bac"/>
</dbReference>
<evidence type="ECO:0000256" key="14">
    <source>
        <dbReference type="RuleBase" id="RU003848"/>
    </source>
</evidence>
<evidence type="ECO:0000256" key="12">
    <source>
        <dbReference type="ARBA" id="ARBA00037847"/>
    </source>
</evidence>
<keyword evidence="7 13" id="KW-1133">Transmembrane helix</keyword>
<name>A0ABX8SMD3_9ACTN</name>
<dbReference type="InterPro" id="IPR002146">
    <property type="entry name" value="ATP_synth_b/b'su_bac/chlpt"/>
</dbReference>